<accession>A0A8T1V6Y0</accession>
<dbReference type="OrthoDB" id="2148418at2759"/>
<dbReference type="Proteomes" id="UP000694044">
    <property type="component" value="Unassembled WGS sequence"/>
</dbReference>
<name>A0A8T1V6Y0_9STRA</name>
<gene>
    <name evidence="5" type="ORF">PHYPSEUDO_014974</name>
</gene>
<dbReference type="Pfam" id="PF13374">
    <property type="entry name" value="TPR_10"/>
    <property type="match status" value="1"/>
</dbReference>
<dbReference type="Pfam" id="PF13181">
    <property type="entry name" value="TPR_8"/>
    <property type="match status" value="1"/>
</dbReference>
<evidence type="ECO:0000256" key="2">
    <source>
        <dbReference type="ARBA" id="ARBA00022803"/>
    </source>
</evidence>
<dbReference type="SMART" id="SM00028">
    <property type="entry name" value="TPR"/>
    <property type="match status" value="4"/>
</dbReference>
<keyword evidence="2 3" id="KW-0802">TPR repeat</keyword>
<dbReference type="PANTHER" id="PTHR45641:SF19">
    <property type="entry name" value="NEPHROCYSTIN-3"/>
    <property type="match status" value="1"/>
</dbReference>
<protein>
    <submittedName>
        <fullName evidence="5">Uncharacterized protein</fullName>
    </submittedName>
</protein>
<dbReference type="InterPro" id="IPR019734">
    <property type="entry name" value="TPR_rpt"/>
</dbReference>
<evidence type="ECO:0000256" key="1">
    <source>
        <dbReference type="ARBA" id="ARBA00022737"/>
    </source>
</evidence>
<organism evidence="5 6">
    <name type="scientific">Phytophthora pseudosyringae</name>
    <dbReference type="NCBI Taxonomy" id="221518"/>
    <lineage>
        <taxon>Eukaryota</taxon>
        <taxon>Sar</taxon>
        <taxon>Stramenopiles</taxon>
        <taxon>Oomycota</taxon>
        <taxon>Peronosporomycetes</taxon>
        <taxon>Peronosporales</taxon>
        <taxon>Peronosporaceae</taxon>
        <taxon>Phytophthora</taxon>
    </lineage>
</organism>
<dbReference type="PROSITE" id="PS50005">
    <property type="entry name" value="TPR"/>
    <property type="match status" value="1"/>
</dbReference>
<evidence type="ECO:0000313" key="5">
    <source>
        <dbReference type="EMBL" id="KAG7375859.1"/>
    </source>
</evidence>
<proteinExistence type="predicted"/>
<feature type="compositionally biased region" description="Polar residues" evidence="4">
    <location>
        <begin position="466"/>
        <end position="494"/>
    </location>
</feature>
<keyword evidence="6" id="KW-1185">Reference proteome</keyword>
<reference evidence="5" key="1">
    <citation type="submission" date="2021-02" db="EMBL/GenBank/DDBJ databases">
        <authorList>
            <person name="Palmer J.M."/>
        </authorList>
    </citation>
    <scope>NUCLEOTIDE SEQUENCE</scope>
    <source>
        <strain evidence="5">SCRP734</strain>
    </source>
</reference>
<feature type="repeat" description="TPR" evidence="3">
    <location>
        <begin position="107"/>
        <end position="140"/>
    </location>
</feature>
<keyword evidence="1" id="KW-0677">Repeat</keyword>
<comment type="caution">
    <text evidence="5">The sequence shown here is derived from an EMBL/GenBank/DDBJ whole genome shotgun (WGS) entry which is preliminary data.</text>
</comment>
<dbReference type="EMBL" id="JAGDFM010000896">
    <property type="protein sequence ID" value="KAG7375859.1"/>
    <property type="molecule type" value="Genomic_DNA"/>
</dbReference>
<feature type="region of interest" description="Disordered" evidence="4">
    <location>
        <begin position="321"/>
        <end position="532"/>
    </location>
</feature>
<evidence type="ECO:0000313" key="6">
    <source>
        <dbReference type="Proteomes" id="UP000694044"/>
    </source>
</evidence>
<feature type="region of interest" description="Disordered" evidence="4">
    <location>
        <begin position="257"/>
        <end position="304"/>
    </location>
</feature>
<dbReference type="PANTHER" id="PTHR45641">
    <property type="entry name" value="TETRATRICOPEPTIDE REPEAT PROTEIN (AFU_ORTHOLOGUE AFUA_6G03870)"/>
    <property type="match status" value="1"/>
</dbReference>
<dbReference type="AlphaFoldDB" id="A0A8T1V6Y0"/>
<feature type="compositionally biased region" description="Polar residues" evidence="4">
    <location>
        <begin position="416"/>
        <end position="425"/>
    </location>
</feature>
<feature type="compositionally biased region" description="Polar residues" evidence="4">
    <location>
        <begin position="504"/>
        <end position="517"/>
    </location>
</feature>
<evidence type="ECO:0000256" key="3">
    <source>
        <dbReference type="PROSITE-ProRule" id="PRU00339"/>
    </source>
</evidence>
<evidence type="ECO:0000256" key="4">
    <source>
        <dbReference type="SAM" id="MobiDB-lite"/>
    </source>
</evidence>
<sequence length="532" mass="57800">MRDKALRDARQEQQELEALHRLDEECVHQQRAGNYLKAFDCMERALVLRRHFFGIESEEVMQACRALAEMCNLLAMSFLQQDNYAVTIDLLKKAEVLTQRHHPAERATTLNNLACYYRRLGKLHSAMTSLKRALELEKRLENVRNAADTQLNMCAVLSQLGKHQEALEHAQEALITLQEGFIHSKHSTDTDTSTDNSEAYHNIGVEQEFLKDCAESVASYKKGIGLSEQYLGADHSITTTIRNSYLAAKRTLATEARVGPCSASRDRKSPTKAGARLLLSPRSGSIRMPSPLVKEKDRGSQIPTPRSIVADALLRAPLSALPPLEIQSPPSASKQKNKTESGAAKSTAAPLSPTDPFFSPRFRFDTNATEPKTKKLASITSPRSAAAATVEMRTSPSTKEKRERRKSSVKKPPSTAETGQRTSKASADERIKAAPASPVTEGAFDASLAASHNESTRPNDGEVNDGITTASRESGSTASDGQLPSQNAVATGNTEAEESAAQDELSSSMNPDSSGFIVSTGAEMTASTDESL</sequence>